<dbReference type="SUPFAM" id="SSF55811">
    <property type="entry name" value="Nudix"/>
    <property type="match status" value="1"/>
</dbReference>
<organism evidence="4 5">
    <name type="scientific">Coemansia reversa (strain ATCC 12441 / NRRL 1564)</name>
    <dbReference type="NCBI Taxonomy" id="763665"/>
    <lineage>
        <taxon>Eukaryota</taxon>
        <taxon>Fungi</taxon>
        <taxon>Fungi incertae sedis</taxon>
        <taxon>Zoopagomycota</taxon>
        <taxon>Kickxellomycotina</taxon>
        <taxon>Kickxellomycetes</taxon>
        <taxon>Kickxellales</taxon>
        <taxon>Kickxellaceae</taxon>
        <taxon>Coemansia</taxon>
    </lineage>
</organism>
<comment type="cofactor">
    <cofactor evidence="1">
        <name>Mg(2+)</name>
        <dbReference type="ChEBI" id="CHEBI:18420"/>
    </cofactor>
</comment>
<dbReference type="EMBL" id="KZ303520">
    <property type="protein sequence ID" value="PIA14195.1"/>
    <property type="molecule type" value="Genomic_DNA"/>
</dbReference>
<accession>A0A2G5B5B1</accession>
<dbReference type="PANTHER" id="PTHR11839:SF18">
    <property type="entry name" value="NUDIX HYDROLASE DOMAIN-CONTAINING PROTEIN"/>
    <property type="match status" value="1"/>
</dbReference>
<sequence>MDTTTITLPKSCSQIQLECPQPIAAKTPLKTIIKFPAFTQWLESLDTQVMQAEARKAADHAHVSHTKVVVNKITIQSVDEFGSGKIGFLKFIADATHYPEKKKVPGVVFLRGGAVAILLILRTPSSLVHQQKQPVSSFEDTDYVVLTEQPRLAVPDFSLCELPAGMLDDSTGEFSGTAAREIQEETGLVVRPTDLIDLTPPDSEVAGSSGSLRGFYPSAGGCDEFIRLFACEKHVSEDELSQLRGKLGGLRDDGEFITLRLVRLCDLWKKCRDMNATAAAYLWDRHINK</sequence>
<dbReference type="CDD" id="cd03424">
    <property type="entry name" value="NUDIX_ADPRase_Nudt5_UGPPase_Nudt14"/>
    <property type="match status" value="1"/>
</dbReference>
<dbReference type="InterPro" id="IPR000086">
    <property type="entry name" value="NUDIX_hydrolase_dom"/>
</dbReference>
<keyword evidence="5" id="KW-1185">Reference proteome</keyword>
<dbReference type="GO" id="GO:0006753">
    <property type="term" value="P:nucleoside phosphate metabolic process"/>
    <property type="evidence" value="ECO:0007669"/>
    <property type="project" value="TreeGrafter"/>
</dbReference>
<dbReference type="AlphaFoldDB" id="A0A2G5B5B1"/>
<dbReference type="Proteomes" id="UP000242474">
    <property type="component" value="Unassembled WGS sequence"/>
</dbReference>
<evidence type="ECO:0000259" key="3">
    <source>
        <dbReference type="PROSITE" id="PS51462"/>
    </source>
</evidence>
<dbReference type="PROSITE" id="PS51462">
    <property type="entry name" value="NUDIX"/>
    <property type="match status" value="1"/>
</dbReference>
<reference evidence="4 5" key="1">
    <citation type="journal article" date="2015" name="Genome Biol. Evol.">
        <title>Phylogenomic analyses indicate that early fungi evolved digesting cell walls of algal ancestors of land plants.</title>
        <authorList>
            <person name="Chang Y."/>
            <person name="Wang S."/>
            <person name="Sekimoto S."/>
            <person name="Aerts A.L."/>
            <person name="Choi C."/>
            <person name="Clum A."/>
            <person name="LaButti K.M."/>
            <person name="Lindquist E.A."/>
            <person name="Yee Ngan C."/>
            <person name="Ohm R.A."/>
            <person name="Salamov A.A."/>
            <person name="Grigoriev I.V."/>
            <person name="Spatafora J.W."/>
            <person name="Berbee M.L."/>
        </authorList>
    </citation>
    <scope>NUCLEOTIDE SEQUENCE [LARGE SCALE GENOMIC DNA]</scope>
    <source>
        <strain evidence="4 5">NRRL 1564</strain>
    </source>
</reference>
<dbReference type="Pfam" id="PF00293">
    <property type="entry name" value="NUDIX"/>
    <property type="match status" value="1"/>
</dbReference>
<dbReference type="PANTHER" id="PTHR11839">
    <property type="entry name" value="UDP/ADP-SUGAR PYROPHOSPHATASE"/>
    <property type="match status" value="1"/>
</dbReference>
<dbReference type="OrthoDB" id="10249920at2759"/>
<protein>
    <recommendedName>
        <fullName evidence="3">Nudix hydrolase domain-containing protein</fullName>
    </recommendedName>
</protein>
<gene>
    <name evidence="4" type="ORF">COEREDRAFT_88868</name>
</gene>
<dbReference type="InterPro" id="IPR015797">
    <property type="entry name" value="NUDIX_hydrolase-like_dom_sf"/>
</dbReference>
<evidence type="ECO:0000256" key="1">
    <source>
        <dbReference type="ARBA" id="ARBA00001946"/>
    </source>
</evidence>
<dbReference type="GO" id="GO:0080042">
    <property type="term" value="F:ADP-glucose pyrophosphohydrolase activity"/>
    <property type="evidence" value="ECO:0007669"/>
    <property type="project" value="TreeGrafter"/>
</dbReference>
<evidence type="ECO:0000256" key="2">
    <source>
        <dbReference type="ARBA" id="ARBA00022801"/>
    </source>
</evidence>
<evidence type="ECO:0000313" key="5">
    <source>
        <dbReference type="Proteomes" id="UP000242474"/>
    </source>
</evidence>
<keyword evidence="2" id="KW-0378">Hydrolase</keyword>
<dbReference type="Gene3D" id="3.90.79.10">
    <property type="entry name" value="Nucleoside Triphosphate Pyrophosphohydrolase"/>
    <property type="match status" value="1"/>
</dbReference>
<feature type="domain" description="Nudix hydrolase" evidence="3">
    <location>
        <begin position="110"/>
        <end position="286"/>
    </location>
</feature>
<dbReference type="GO" id="GO:0019693">
    <property type="term" value="P:ribose phosphate metabolic process"/>
    <property type="evidence" value="ECO:0007669"/>
    <property type="project" value="TreeGrafter"/>
</dbReference>
<proteinExistence type="predicted"/>
<name>A0A2G5B5B1_COERN</name>
<evidence type="ECO:0000313" key="4">
    <source>
        <dbReference type="EMBL" id="PIA14195.1"/>
    </source>
</evidence>
<dbReference type="STRING" id="763665.A0A2G5B5B1"/>
<dbReference type="GO" id="GO:0080041">
    <property type="term" value="F:ADP-ribose pyrophosphohydrolase activity"/>
    <property type="evidence" value="ECO:0007669"/>
    <property type="project" value="TreeGrafter"/>
</dbReference>